<dbReference type="AlphaFoldDB" id="A0A6A6CL80"/>
<organism evidence="1 2">
    <name type="scientific">Zasmidium cellare ATCC 36951</name>
    <dbReference type="NCBI Taxonomy" id="1080233"/>
    <lineage>
        <taxon>Eukaryota</taxon>
        <taxon>Fungi</taxon>
        <taxon>Dikarya</taxon>
        <taxon>Ascomycota</taxon>
        <taxon>Pezizomycotina</taxon>
        <taxon>Dothideomycetes</taxon>
        <taxon>Dothideomycetidae</taxon>
        <taxon>Mycosphaerellales</taxon>
        <taxon>Mycosphaerellaceae</taxon>
        <taxon>Zasmidium</taxon>
    </lineage>
</organism>
<name>A0A6A6CL80_ZASCE</name>
<dbReference type="Proteomes" id="UP000799537">
    <property type="component" value="Unassembled WGS sequence"/>
</dbReference>
<protein>
    <submittedName>
        <fullName evidence="1">Uncharacterized protein</fullName>
    </submittedName>
</protein>
<dbReference type="RefSeq" id="XP_033668690.1">
    <property type="nucleotide sequence ID" value="XM_033812461.1"/>
</dbReference>
<gene>
    <name evidence="1" type="ORF">M409DRAFT_53765</name>
</gene>
<accession>A0A6A6CL80</accession>
<dbReference type="GeneID" id="54565733"/>
<sequence>MFPSLLTKNRPKKRDVIECYFRLLCCRGRDVEIIPGDIAAAFEKDVASGWNKEFLSGTLNTLSLREKAMRETGAMAKKLALQKGRDSEYRHWLQLAGMDVVRRGAHFAPLTDEEARFERQVEDDDDDNVEEVLLVEWRGGKFHLTGWHKLDNGIVRAVFPQGWIA</sequence>
<evidence type="ECO:0000313" key="2">
    <source>
        <dbReference type="Proteomes" id="UP000799537"/>
    </source>
</evidence>
<proteinExistence type="predicted"/>
<evidence type="ECO:0000313" key="1">
    <source>
        <dbReference type="EMBL" id="KAF2167801.1"/>
    </source>
</evidence>
<dbReference type="EMBL" id="ML993592">
    <property type="protein sequence ID" value="KAF2167801.1"/>
    <property type="molecule type" value="Genomic_DNA"/>
</dbReference>
<keyword evidence="2" id="KW-1185">Reference proteome</keyword>
<reference evidence="1" key="1">
    <citation type="journal article" date="2020" name="Stud. Mycol.">
        <title>101 Dothideomycetes genomes: a test case for predicting lifestyles and emergence of pathogens.</title>
        <authorList>
            <person name="Haridas S."/>
            <person name="Albert R."/>
            <person name="Binder M."/>
            <person name="Bloem J."/>
            <person name="Labutti K."/>
            <person name="Salamov A."/>
            <person name="Andreopoulos B."/>
            <person name="Baker S."/>
            <person name="Barry K."/>
            <person name="Bills G."/>
            <person name="Bluhm B."/>
            <person name="Cannon C."/>
            <person name="Castanera R."/>
            <person name="Culley D."/>
            <person name="Daum C."/>
            <person name="Ezra D."/>
            <person name="Gonzalez J."/>
            <person name="Henrissat B."/>
            <person name="Kuo A."/>
            <person name="Liang C."/>
            <person name="Lipzen A."/>
            <person name="Lutzoni F."/>
            <person name="Magnuson J."/>
            <person name="Mondo S."/>
            <person name="Nolan M."/>
            <person name="Ohm R."/>
            <person name="Pangilinan J."/>
            <person name="Park H.-J."/>
            <person name="Ramirez L."/>
            <person name="Alfaro M."/>
            <person name="Sun H."/>
            <person name="Tritt A."/>
            <person name="Yoshinaga Y."/>
            <person name="Zwiers L.-H."/>
            <person name="Turgeon B."/>
            <person name="Goodwin S."/>
            <person name="Spatafora J."/>
            <person name="Crous P."/>
            <person name="Grigoriev I."/>
        </authorList>
    </citation>
    <scope>NUCLEOTIDE SEQUENCE</scope>
    <source>
        <strain evidence="1">ATCC 36951</strain>
    </source>
</reference>